<keyword evidence="1" id="KW-0175">Coiled coil</keyword>
<dbReference type="GO" id="GO:0000911">
    <property type="term" value="P:cytokinesis by cell plate formation"/>
    <property type="evidence" value="ECO:0007669"/>
    <property type="project" value="InterPro"/>
</dbReference>
<comment type="caution">
    <text evidence="3">The sequence shown here is derived from an EMBL/GenBank/DDBJ whole genome shotgun (WGS) entry which is preliminary data.</text>
</comment>
<dbReference type="AlphaFoldDB" id="A0A833QWT6"/>
<feature type="compositionally biased region" description="Polar residues" evidence="2">
    <location>
        <begin position="61"/>
        <end position="76"/>
    </location>
</feature>
<organism evidence="3 4">
    <name type="scientific">Carex littledalei</name>
    <dbReference type="NCBI Taxonomy" id="544730"/>
    <lineage>
        <taxon>Eukaryota</taxon>
        <taxon>Viridiplantae</taxon>
        <taxon>Streptophyta</taxon>
        <taxon>Embryophyta</taxon>
        <taxon>Tracheophyta</taxon>
        <taxon>Spermatophyta</taxon>
        <taxon>Magnoliopsida</taxon>
        <taxon>Liliopsida</taxon>
        <taxon>Poales</taxon>
        <taxon>Cyperaceae</taxon>
        <taxon>Cyperoideae</taxon>
        <taxon>Cariceae</taxon>
        <taxon>Carex</taxon>
        <taxon>Carex subgen. Euthyceras</taxon>
    </lineage>
</organism>
<evidence type="ECO:0000313" key="3">
    <source>
        <dbReference type="EMBL" id="KAF3334450.1"/>
    </source>
</evidence>
<dbReference type="PANTHER" id="PTHR31762:SF13">
    <property type="entry name" value="OS11G0520500 PROTEIN"/>
    <property type="match status" value="1"/>
</dbReference>
<evidence type="ECO:0000256" key="1">
    <source>
        <dbReference type="SAM" id="Coils"/>
    </source>
</evidence>
<dbReference type="InterPro" id="IPR040321">
    <property type="entry name" value="SCD2-like"/>
</dbReference>
<sequence>MMKRASASGSQKDDYHDAGYDDELDEDDGYEYDRGPPVAPLDQFNNRRVAVRVPPAGGPTIVNSSAENSNGRQRSPSPALGRGAVENTAVPHSAASRKSPLPAYTAPLKPSTVRTPSPLPTLDIPSQKPTNHQRVNGKLADTRESGKTDALMDQVDLLQEENDTLHDKLLLAEKKYQEADARSRILEKQVASLGDGLSMEARLLKRKEELILKREKEMKETMIRNKEDKGEEMAKHKKKLEDARDKIESTMKKLREAESDAKAVRTMTHRMVLTEEELEEAVMKRCWLARYWGLSVKYGIYPEIAPAKHEHWSSFAPLPFEYVISAGQRAKEEASSTEEGDTEKRTKPAREINDIVGEGNIESMLSVEKGLKELALLKVENAVVLALGQHRRSNMLKPSVVNFQSPSDSKYMEAFDLTGDEADDVMFKQVWLAYFWKRATLHSVEQDIAEERLQFWIDRLDKQPNSQDAIDVEMGFEELQKLGIEDQLWEASRREIDNSVKKTSTNATVEQTS</sequence>
<feature type="region of interest" description="Disordered" evidence="2">
    <location>
        <begin position="329"/>
        <end position="349"/>
    </location>
</feature>
<dbReference type="OrthoDB" id="2014962at2759"/>
<feature type="region of interest" description="Disordered" evidence="2">
    <location>
        <begin position="1"/>
        <end position="147"/>
    </location>
</feature>
<protein>
    <submittedName>
        <fullName evidence="3">Coiled-coil domain-containing protein SCD2</fullName>
    </submittedName>
</protein>
<dbReference type="PANTHER" id="PTHR31762">
    <property type="entry name" value="FAS-BINDING FACTOR-LIKE PROTEIN"/>
    <property type="match status" value="1"/>
</dbReference>
<dbReference type="Proteomes" id="UP000623129">
    <property type="component" value="Unassembled WGS sequence"/>
</dbReference>
<name>A0A833QWT6_9POAL</name>
<feature type="coiled-coil region" evidence="1">
    <location>
        <begin position="148"/>
        <end position="189"/>
    </location>
</feature>
<proteinExistence type="predicted"/>
<gene>
    <name evidence="3" type="ORF">FCM35_KLT21054</name>
</gene>
<keyword evidence="4" id="KW-1185">Reference proteome</keyword>
<feature type="coiled-coil region" evidence="1">
    <location>
        <begin position="223"/>
        <end position="267"/>
    </location>
</feature>
<dbReference type="EMBL" id="SWLB01000009">
    <property type="protein sequence ID" value="KAF3334450.1"/>
    <property type="molecule type" value="Genomic_DNA"/>
</dbReference>
<feature type="compositionally biased region" description="Acidic residues" evidence="2">
    <location>
        <begin position="20"/>
        <end position="30"/>
    </location>
</feature>
<evidence type="ECO:0000256" key="2">
    <source>
        <dbReference type="SAM" id="MobiDB-lite"/>
    </source>
</evidence>
<accession>A0A833QWT6</accession>
<evidence type="ECO:0000313" key="4">
    <source>
        <dbReference type="Proteomes" id="UP000623129"/>
    </source>
</evidence>
<reference evidence="3" key="1">
    <citation type="submission" date="2020-01" db="EMBL/GenBank/DDBJ databases">
        <title>Genome sequence of Kobresia littledalei, the first chromosome-level genome in the family Cyperaceae.</title>
        <authorList>
            <person name="Qu G."/>
        </authorList>
    </citation>
    <scope>NUCLEOTIDE SEQUENCE</scope>
    <source>
        <strain evidence="3">C.B.Clarke</strain>
        <tissue evidence="3">Leaf</tissue>
    </source>
</reference>